<organism evidence="5 6">
    <name type="scientific">Schaalia odontolytica</name>
    <dbReference type="NCBI Taxonomy" id="1660"/>
    <lineage>
        <taxon>Bacteria</taxon>
        <taxon>Bacillati</taxon>
        <taxon>Actinomycetota</taxon>
        <taxon>Actinomycetes</taxon>
        <taxon>Actinomycetales</taxon>
        <taxon>Actinomycetaceae</taxon>
        <taxon>Schaalia</taxon>
    </lineage>
</organism>
<gene>
    <name evidence="5" type="ORF">CYJ22_08010</name>
</gene>
<proteinExistence type="inferred from homology"/>
<feature type="compositionally biased region" description="Polar residues" evidence="2">
    <location>
        <begin position="64"/>
        <end position="73"/>
    </location>
</feature>
<comment type="similarity">
    <text evidence="1">Belongs to the LytR/CpsA/Psr (LCP) family.</text>
</comment>
<keyword evidence="3" id="KW-0812">Transmembrane</keyword>
<dbReference type="RefSeq" id="WP_101602244.1">
    <property type="nucleotide sequence ID" value="NZ_PKKM01000011.1"/>
</dbReference>
<dbReference type="Gene3D" id="3.40.630.190">
    <property type="entry name" value="LCP protein"/>
    <property type="match status" value="1"/>
</dbReference>
<dbReference type="InterPro" id="IPR050922">
    <property type="entry name" value="LytR/CpsA/Psr_CW_biosynth"/>
</dbReference>
<keyword evidence="3" id="KW-0472">Membrane</keyword>
<feature type="compositionally biased region" description="Polar residues" evidence="2">
    <location>
        <begin position="116"/>
        <end position="127"/>
    </location>
</feature>
<dbReference type="InterPro" id="IPR004474">
    <property type="entry name" value="LytR_CpsA_psr"/>
</dbReference>
<comment type="caution">
    <text evidence="5">The sequence shown here is derived from an EMBL/GenBank/DDBJ whole genome shotgun (WGS) entry which is preliminary data.</text>
</comment>
<evidence type="ECO:0000256" key="2">
    <source>
        <dbReference type="SAM" id="MobiDB-lite"/>
    </source>
</evidence>
<feature type="region of interest" description="Disordered" evidence="2">
    <location>
        <begin position="1"/>
        <end position="153"/>
    </location>
</feature>
<feature type="transmembrane region" description="Helical" evidence="3">
    <location>
        <begin position="158"/>
        <end position="178"/>
    </location>
</feature>
<dbReference type="Pfam" id="PF03816">
    <property type="entry name" value="LytR_cpsA_psr"/>
    <property type="match status" value="1"/>
</dbReference>
<keyword evidence="3" id="KW-1133">Transmembrane helix</keyword>
<name>A0A2I1HYJ2_9ACTO</name>
<dbReference type="AlphaFoldDB" id="A0A2I1HYJ2"/>
<evidence type="ECO:0000313" key="6">
    <source>
        <dbReference type="Proteomes" id="UP000234198"/>
    </source>
</evidence>
<dbReference type="EMBL" id="PKKM01000011">
    <property type="protein sequence ID" value="PKY63952.1"/>
    <property type="molecule type" value="Genomic_DNA"/>
</dbReference>
<reference evidence="5 6" key="1">
    <citation type="submission" date="2017-12" db="EMBL/GenBank/DDBJ databases">
        <title>Phylogenetic diversity of female urinary microbiome.</title>
        <authorList>
            <person name="Thomas-White K."/>
            <person name="Wolfe A.J."/>
        </authorList>
    </citation>
    <scope>NUCLEOTIDE SEQUENCE [LARGE SCALE GENOMIC DNA]</scope>
    <source>
        <strain evidence="5 6">UMB0018</strain>
    </source>
</reference>
<evidence type="ECO:0000259" key="4">
    <source>
        <dbReference type="Pfam" id="PF03816"/>
    </source>
</evidence>
<feature type="compositionally biased region" description="Low complexity" evidence="2">
    <location>
        <begin position="128"/>
        <end position="147"/>
    </location>
</feature>
<protein>
    <submittedName>
        <fullName evidence="5">Transcriptional regulator</fullName>
    </submittedName>
</protein>
<evidence type="ECO:0000313" key="5">
    <source>
        <dbReference type="EMBL" id="PKY63952.1"/>
    </source>
</evidence>
<sequence length="464" mass="49146">MSTPPSFTPDPKRRRPGSDDAHVVGEQLRGGAPTPPPEALAPQMWRISDDEVDASRPLMPRTLDQPQRESQSIFPRRTQAQQPPSFQPASASNPPSYAPGSGSSSGSNTYAPSGNGPRQVTINRSQSAPAAAPAPAAVPVAPTAPVAKPRRKKRRHPILKTLCLILVIILAWGGFLIWDANTNMGRVSALSGAADTAGTTYLLAGSDSRADGAVKDGFDESERADSIMLVNVAPNGQAVALSIPRDTYAEIPGVGWDKINASYAYGGPQLLVETVEKLTGLTVDYFVQIGMGAVPDMVDAVGGVELCYDNDADDQYSGLKWTAGCHTVDGTTALQFSRMRYQDPEGDIGRTKRQRQVISKVISSAASPSTLVNPAKTLRVERAGSHSFTVDEDSSVLTVASLVWALRSASSNQMMGVPPIESLNFTTNAGASAVLLRDTTADDFFAKLRAGTLTTSDLNQVDGL</sequence>
<evidence type="ECO:0000256" key="1">
    <source>
        <dbReference type="ARBA" id="ARBA00006068"/>
    </source>
</evidence>
<dbReference type="PANTHER" id="PTHR33392">
    <property type="entry name" value="POLYISOPRENYL-TEICHOIC ACID--PEPTIDOGLYCAN TEICHOIC ACID TRANSFERASE TAGU"/>
    <property type="match status" value="1"/>
</dbReference>
<feature type="compositionally biased region" description="Low complexity" evidence="2">
    <location>
        <begin position="79"/>
        <end position="114"/>
    </location>
</feature>
<feature type="domain" description="Cell envelope-related transcriptional attenuator" evidence="4">
    <location>
        <begin position="223"/>
        <end position="366"/>
    </location>
</feature>
<dbReference type="Proteomes" id="UP000234198">
    <property type="component" value="Unassembled WGS sequence"/>
</dbReference>
<dbReference type="NCBIfam" id="TIGR00350">
    <property type="entry name" value="lytR_cpsA_psr"/>
    <property type="match status" value="1"/>
</dbReference>
<accession>A0A2I1HYJ2</accession>
<evidence type="ECO:0000256" key="3">
    <source>
        <dbReference type="SAM" id="Phobius"/>
    </source>
</evidence>
<dbReference type="PANTHER" id="PTHR33392:SF6">
    <property type="entry name" value="POLYISOPRENYL-TEICHOIC ACID--PEPTIDOGLYCAN TEICHOIC ACID TRANSFERASE TAGU"/>
    <property type="match status" value="1"/>
</dbReference>